<protein>
    <submittedName>
        <fullName evidence="1">Uncharacterized protein</fullName>
    </submittedName>
</protein>
<organism evidence="1 2">
    <name type="scientific">Orchesella cincta</name>
    <name type="common">Springtail</name>
    <name type="synonym">Podura cincta</name>
    <dbReference type="NCBI Taxonomy" id="48709"/>
    <lineage>
        <taxon>Eukaryota</taxon>
        <taxon>Metazoa</taxon>
        <taxon>Ecdysozoa</taxon>
        <taxon>Arthropoda</taxon>
        <taxon>Hexapoda</taxon>
        <taxon>Collembola</taxon>
        <taxon>Entomobryomorpha</taxon>
        <taxon>Entomobryoidea</taxon>
        <taxon>Orchesellidae</taxon>
        <taxon>Orchesellinae</taxon>
        <taxon>Orchesella</taxon>
    </lineage>
</organism>
<reference evidence="1 2" key="1">
    <citation type="journal article" date="2016" name="Genome Biol. Evol.">
        <title>Gene Family Evolution Reflects Adaptation to Soil Environmental Stressors in the Genome of the Collembolan Orchesella cincta.</title>
        <authorList>
            <person name="Faddeeva-Vakhrusheva A."/>
            <person name="Derks M.F."/>
            <person name="Anvar S.Y."/>
            <person name="Agamennone V."/>
            <person name="Suring W."/>
            <person name="Smit S."/>
            <person name="van Straalen N.M."/>
            <person name="Roelofs D."/>
        </authorList>
    </citation>
    <scope>NUCLEOTIDE SEQUENCE [LARGE SCALE GENOMIC DNA]</scope>
    <source>
        <tissue evidence="1">Mixed pool</tissue>
    </source>
</reference>
<dbReference type="InterPro" id="IPR044925">
    <property type="entry name" value="His-Me_finger_sf"/>
</dbReference>
<keyword evidence="2" id="KW-1185">Reference proteome</keyword>
<dbReference type="AlphaFoldDB" id="A0A1D2MAD1"/>
<dbReference type="OMA" id="CEDIADK"/>
<dbReference type="OrthoDB" id="5960141at2759"/>
<dbReference type="EMBL" id="LJIJ01002307">
    <property type="protein sequence ID" value="ODM89889.1"/>
    <property type="molecule type" value="Genomic_DNA"/>
</dbReference>
<proteinExistence type="predicted"/>
<comment type="caution">
    <text evidence="1">The sequence shown here is derived from an EMBL/GenBank/DDBJ whole genome shotgun (WGS) entry which is preliminary data.</text>
</comment>
<dbReference type="SUPFAM" id="SSF54060">
    <property type="entry name" value="His-Me finger endonucleases"/>
    <property type="match status" value="1"/>
</dbReference>
<dbReference type="Proteomes" id="UP000094527">
    <property type="component" value="Unassembled WGS sequence"/>
</dbReference>
<evidence type="ECO:0000313" key="2">
    <source>
        <dbReference type="Proteomes" id="UP000094527"/>
    </source>
</evidence>
<dbReference type="STRING" id="48709.A0A1D2MAD1"/>
<name>A0A1D2MAD1_ORCCI</name>
<accession>A0A1D2MAD1</accession>
<sequence length="89" mass="10190">MWKIIYDEKMGTGAAVIEINNPYITNVQSEDIPCPNVCSQLSWVDWDTTDFVRGYTHCCTIESFREVVSYVGNFPQDFPELPRGNIPLI</sequence>
<gene>
    <name evidence="1" type="ORF">Ocin01_16793</name>
</gene>
<evidence type="ECO:0000313" key="1">
    <source>
        <dbReference type="EMBL" id="ODM89889.1"/>
    </source>
</evidence>